<feature type="signal peptide" evidence="1">
    <location>
        <begin position="1"/>
        <end position="34"/>
    </location>
</feature>
<accession>A0A542Z9D0</accession>
<sequence>MPGRTGRGRHGRWTSKVTSWITALALVAAPEALASCDAAGDQARATPLAARRHYAANGNVPGSGGYPPGRLGFTIADVSTRQQLDQLPAGVEALVFVGSCRGADGEFVSRVGEFVGQPQVFGFYLMDEPDPQSCPASQLAQESAWIHQHAPGAVTFIVEQNLSSSKTPTYRGGYNAANTGVDLFGLDPYPCRSELSGCDGTMVGRFVAAAEAFGISRSTIVPVFQAFGGGQWVDDGGGSYLLPDPSQARELLAAWDRAVPHPAFDFVYSWGSQRGDIALETAPTSLQQVFVGHNRELTGPLPPAAP</sequence>
<reference evidence="2 3" key="1">
    <citation type="submission" date="2019-06" db="EMBL/GenBank/DDBJ databases">
        <title>Sequencing the genomes of 1000 actinobacteria strains.</title>
        <authorList>
            <person name="Klenk H.-P."/>
        </authorList>
    </citation>
    <scope>NUCLEOTIDE SEQUENCE [LARGE SCALE GENOMIC DNA]</scope>
    <source>
        <strain evidence="2 3">DSM 18082</strain>
    </source>
</reference>
<dbReference type="AlphaFoldDB" id="A0A542Z9D0"/>
<evidence type="ECO:0008006" key="4">
    <source>
        <dbReference type="Google" id="ProtNLM"/>
    </source>
</evidence>
<evidence type="ECO:0000313" key="3">
    <source>
        <dbReference type="Proteomes" id="UP000319514"/>
    </source>
</evidence>
<protein>
    <recommendedName>
        <fullName evidence="4">Spherulation-specific family 4 protein</fullName>
    </recommendedName>
</protein>
<evidence type="ECO:0000313" key="2">
    <source>
        <dbReference type="EMBL" id="TQL56912.1"/>
    </source>
</evidence>
<dbReference type="OrthoDB" id="3817502at2"/>
<evidence type="ECO:0000256" key="1">
    <source>
        <dbReference type="SAM" id="SignalP"/>
    </source>
</evidence>
<organism evidence="2 3">
    <name type="scientific">Oryzihumus leptocrescens</name>
    <dbReference type="NCBI Taxonomy" id="297536"/>
    <lineage>
        <taxon>Bacteria</taxon>
        <taxon>Bacillati</taxon>
        <taxon>Actinomycetota</taxon>
        <taxon>Actinomycetes</taxon>
        <taxon>Micrococcales</taxon>
        <taxon>Intrasporangiaceae</taxon>
        <taxon>Oryzihumus</taxon>
    </lineage>
</organism>
<dbReference type="EMBL" id="VFOQ01000002">
    <property type="protein sequence ID" value="TQL56912.1"/>
    <property type="molecule type" value="Genomic_DNA"/>
</dbReference>
<keyword evidence="3" id="KW-1185">Reference proteome</keyword>
<keyword evidence="1" id="KW-0732">Signal</keyword>
<dbReference type="Proteomes" id="UP000319514">
    <property type="component" value="Unassembled WGS sequence"/>
</dbReference>
<proteinExistence type="predicted"/>
<name>A0A542Z9D0_9MICO</name>
<dbReference type="RefSeq" id="WP_141790271.1">
    <property type="nucleotide sequence ID" value="NZ_BAAAKX010000015.1"/>
</dbReference>
<feature type="chain" id="PRO_5021942980" description="Spherulation-specific family 4 protein" evidence="1">
    <location>
        <begin position="35"/>
        <end position="306"/>
    </location>
</feature>
<comment type="caution">
    <text evidence="2">The sequence shown here is derived from an EMBL/GenBank/DDBJ whole genome shotgun (WGS) entry which is preliminary data.</text>
</comment>
<gene>
    <name evidence="2" type="ORF">FB474_3678</name>
</gene>